<protein>
    <submittedName>
        <fullName evidence="2">PIF1-like protein</fullName>
    </submittedName>
</protein>
<dbReference type="Proteomes" id="UP001164746">
    <property type="component" value="Chromosome 2"/>
</dbReference>
<evidence type="ECO:0000313" key="2">
    <source>
        <dbReference type="EMBL" id="WAQ96596.1"/>
    </source>
</evidence>
<name>A0ABY7DHZ5_MYAAR</name>
<proteinExistence type="predicted"/>
<dbReference type="EMBL" id="CP111013">
    <property type="protein sequence ID" value="WAQ96596.1"/>
    <property type="molecule type" value="Genomic_DNA"/>
</dbReference>
<organism evidence="2 3">
    <name type="scientific">Mya arenaria</name>
    <name type="common">Soft-shell clam</name>
    <dbReference type="NCBI Taxonomy" id="6604"/>
    <lineage>
        <taxon>Eukaryota</taxon>
        <taxon>Metazoa</taxon>
        <taxon>Spiralia</taxon>
        <taxon>Lophotrochozoa</taxon>
        <taxon>Mollusca</taxon>
        <taxon>Bivalvia</taxon>
        <taxon>Autobranchia</taxon>
        <taxon>Heteroconchia</taxon>
        <taxon>Euheterodonta</taxon>
        <taxon>Imparidentia</taxon>
        <taxon>Neoheterodontei</taxon>
        <taxon>Myida</taxon>
        <taxon>Myoidea</taxon>
        <taxon>Myidae</taxon>
        <taxon>Mya</taxon>
    </lineage>
</organism>
<feature type="compositionally biased region" description="Polar residues" evidence="1">
    <location>
        <begin position="445"/>
        <end position="456"/>
    </location>
</feature>
<dbReference type="Gene3D" id="3.40.50.300">
    <property type="entry name" value="P-loop containing nucleotide triphosphate hydrolases"/>
    <property type="match status" value="1"/>
</dbReference>
<dbReference type="Gene3D" id="2.30.30.940">
    <property type="match status" value="1"/>
</dbReference>
<dbReference type="InterPro" id="IPR051055">
    <property type="entry name" value="PIF1_helicase"/>
</dbReference>
<sequence length="470" mass="52850">MWQEVATQVEQDKDNSDNTCFDPNHAFIDTDNLPKDHVKGYHSTKDSPKVFSLTAAPLMKDDEFNKHVHSLNERQRKMFDSIMVWSTVLKHVMSPLTFYIFLSGGAGVGKSHLIHAITKVCHVSYVYLDRIQINLQHSPYLPNQQQVDVHNQQEVIKLNNTVTINAVDSKRDKYTNTVNVSVPENIGLYNTGNLPKKITLAYGAKVMLTKNVDISDHLVNGIIGKVFHVQLPQSHLKGTIYVDFGDQIVGKTAKMGSPSHLKKCVPITAVTASFLLTKPAFITVERTMFPLVLAYAITSHKSQGGTYEHVIANLEKPSQVTSVMPGQVYTILSRVTSRQGLKLINFSKDKIKVNNEALHEMDSMRSTRQFHCEHRFPNVTRTIAYLNIYRPLPYRDSHKRTELERKSGTIPVELSQGDLQVIEGISTSGHKDEKGNEKSPAPIPRTQNRETPNTPYTDIPGSDARRTVTN</sequence>
<accession>A0ABY7DHZ5</accession>
<keyword evidence="3" id="KW-1185">Reference proteome</keyword>
<evidence type="ECO:0000256" key="1">
    <source>
        <dbReference type="SAM" id="MobiDB-lite"/>
    </source>
</evidence>
<dbReference type="SUPFAM" id="SSF52540">
    <property type="entry name" value="P-loop containing nucleoside triphosphate hydrolases"/>
    <property type="match status" value="2"/>
</dbReference>
<evidence type="ECO:0000313" key="3">
    <source>
        <dbReference type="Proteomes" id="UP001164746"/>
    </source>
</evidence>
<feature type="region of interest" description="Disordered" evidence="1">
    <location>
        <begin position="425"/>
        <end position="470"/>
    </location>
</feature>
<feature type="region of interest" description="Disordered" evidence="1">
    <location>
        <begin position="1"/>
        <end position="20"/>
    </location>
</feature>
<gene>
    <name evidence="2" type="ORF">MAR_029286</name>
</gene>
<dbReference type="PANTHER" id="PTHR47642:SF8">
    <property type="entry name" value="ATP-DEPENDENT DNA HELICASE"/>
    <property type="match status" value="1"/>
</dbReference>
<dbReference type="PANTHER" id="PTHR47642">
    <property type="entry name" value="ATP-DEPENDENT DNA HELICASE"/>
    <property type="match status" value="1"/>
</dbReference>
<dbReference type="InterPro" id="IPR027417">
    <property type="entry name" value="P-loop_NTPase"/>
</dbReference>
<reference evidence="2" key="1">
    <citation type="submission" date="2022-11" db="EMBL/GenBank/DDBJ databases">
        <title>Centuries of genome instability and evolution in soft-shell clam transmissible cancer (bioRxiv).</title>
        <authorList>
            <person name="Hart S.F.M."/>
            <person name="Yonemitsu M.A."/>
            <person name="Giersch R.M."/>
            <person name="Beal B.F."/>
            <person name="Arriagada G."/>
            <person name="Davis B.W."/>
            <person name="Ostrander E.A."/>
            <person name="Goff S.P."/>
            <person name="Metzger M.J."/>
        </authorList>
    </citation>
    <scope>NUCLEOTIDE SEQUENCE</scope>
    <source>
        <strain evidence="2">MELC-2E11</strain>
        <tissue evidence="2">Siphon/mantle</tissue>
    </source>
</reference>
<dbReference type="CDD" id="cd18809">
    <property type="entry name" value="SF1_C_RecD"/>
    <property type="match status" value="1"/>
</dbReference>